<evidence type="ECO:0000256" key="1">
    <source>
        <dbReference type="SAM" id="MobiDB-lite"/>
    </source>
</evidence>
<feature type="compositionally biased region" description="Pro residues" evidence="1">
    <location>
        <begin position="48"/>
        <end position="60"/>
    </location>
</feature>
<dbReference type="AlphaFoldDB" id="A0AAE6YD84"/>
<accession>A0AAE6YD84</accession>
<reference evidence="3 5" key="1">
    <citation type="submission" date="2015-07" db="EMBL/GenBank/DDBJ databases">
        <title>Draft Genome Sequence of Streptomyces antibioticus, IMRU 3720 reveals insights in the evolution of actinomycin biosynthetic gene clusters in Streptomyces.</title>
        <authorList>
            <person name="Crnovcic I."/>
            <person name="Ruckert C."/>
            <person name="Kalinowksi J."/>
            <person name="Keller U."/>
        </authorList>
    </citation>
    <scope>NUCLEOTIDE SEQUENCE [LARGE SCALE GENOMIC DNA]</scope>
    <source>
        <strain evidence="3 5">DSM 41481</strain>
    </source>
</reference>
<feature type="region of interest" description="Disordered" evidence="1">
    <location>
        <begin position="1"/>
        <end position="66"/>
    </location>
</feature>
<gene>
    <name evidence="3" type="ORF">AFM16_31260</name>
    <name evidence="4" type="ORF">HCX60_31810</name>
</gene>
<evidence type="ECO:0000313" key="6">
    <source>
        <dbReference type="Proteomes" id="UP000502504"/>
    </source>
</evidence>
<proteinExistence type="predicted"/>
<sequence length="252" mass="26172">MTENTPDRPQTDAAPEPTPEPTSDPTAPTAPASVPAPAPAPQAEAIPAPAPAPAPTPTPTAVPQAAYPTAPPPAYAGTPYPAAPYPPVRVAPAPKGSRKGVVVALGVVAALLVGGGTAWWVLGGDGDAMSHVEVSGGKLTDSENSLLDEGEECDDSDEYTYNDCDATTAYEFVYKITNKGDEPANYAVIVNGFDEDGDFVGQAYFSATHLRPGRTDADTGEFDEYVELEDDHTLADIETIKVAHVERVALAN</sequence>
<evidence type="ECO:0000313" key="5">
    <source>
        <dbReference type="Proteomes" id="UP000190306"/>
    </source>
</evidence>
<feature type="compositionally biased region" description="Basic and acidic residues" evidence="1">
    <location>
        <begin position="1"/>
        <end position="10"/>
    </location>
</feature>
<dbReference type="Proteomes" id="UP000502504">
    <property type="component" value="Chromosome"/>
</dbReference>
<keyword evidence="5" id="KW-1185">Reference proteome</keyword>
<organism evidence="4 6">
    <name type="scientific">Streptomyces antibioticus</name>
    <dbReference type="NCBI Taxonomy" id="1890"/>
    <lineage>
        <taxon>Bacteria</taxon>
        <taxon>Bacillati</taxon>
        <taxon>Actinomycetota</taxon>
        <taxon>Actinomycetes</taxon>
        <taxon>Kitasatosporales</taxon>
        <taxon>Streptomycetaceae</taxon>
        <taxon>Streptomyces</taxon>
    </lineage>
</organism>
<reference evidence="4 6" key="2">
    <citation type="submission" date="2020-03" db="EMBL/GenBank/DDBJ databases">
        <title>Is there a link between lipid content and antibiotic production in Streptomyces?</title>
        <authorList>
            <person name="David M."/>
            <person name="Lejeune C."/>
            <person name="Abreu S."/>
            <person name="Thibessard A."/>
            <person name="Leblond P."/>
            <person name="Chaminade P."/>
            <person name="Virolle M.-J."/>
        </authorList>
    </citation>
    <scope>NUCLEOTIDE SEQUENCE [LARGE SCALE GENOMIC DNA]</scope>
    <source>
        <strain evidence="4 6">DSM 41481</strain>
    </source>
</reference>
<keyword evidence="2" id="KW-0472">Membrane</keyword>
<keyword evidence="2" id="KW-0812">Transmembrane</keyword>
<dbReference type="Proteomes" id="UP000190306">
    <property type="component" value="Chromosome"/>
</dbReference>
<feature type="compositionally biased region" description="Low complexity" evidence="1">
    <location>
        <begin position="23"/>
        <end position="33"/>
    </location>
</feature>
<evidence type="ECO:0000256" key="2">
    <source>
        <dbReference type="SAM" id="Phobius"/>
    </source>
</evidence>
<protein>
    <submittedName>
        <fullName evidence="4">Uncharacterized protein</fullName>
    </submittedName>
</protein>
<evidence type="ECO:0000313" key="3">
    <source>
        <dbReference type="EMBL" id="OOQ47235.1"/>
    </source>
</evidence>
<feature type="transmembrane region" description="Helical" evidence="2">
    <location>
        <begin position="101"/>
        <end position="122"/>
    </location>
</feature>
<name>A0AAE6YD84_STRAT</name>
<dbReference type="EMBL" id="LHQL01000014">
    <property type="protein sequence ID" value="OOQ47235.1"/>
    <property type="molecule type" value="Genomic_DNA"/>
</dbReference>
<dbReference type="EMBL" id="CP050692">
    <property type="protein sequence ID" value="QIT47548.1"/>
    <property type="molecule type" value="Genomic_DNA"/>
</dbReference>
<dbReference type="RefSeq" id="WP_167797284.1">
    <property type="nucleotide sequence ID" value="NZ_CM007717.1"/>
</dbReference>
<evidence type="ECO:0000313" key="4">
    <source>
        <dbReference type="EMBL" id="QIT47548.1"/>
    </source>
</evidence>
<keyword evidence="2" id="KW-1133">Transmembrane helix</keyword>